<sequence>MLKIHFSKYSFVYFLFLISLSIGIIFFLKPYGKTFSSYAYIEEEGESLKIDFKLTKNDQKALQALAKKISLDWSGEGLVMDLNVNRPIFNYLDGLQLGLKPKSNSLEFNFKKESILNAKEELSWNYTAFTPREAFFYLEYDSLKEFLKFPGSETLGSLKNFALIGIRGENDLEFAVVGEAKVKDNLQTALLNLKKLASPNLNYIEGSFNDIKLITLFSSLDKAGYTIGADQKFLIIASSPQAWINIYQTKNGQDNVSKNPNFIASKLDLPKKGILNLFVNFGEVYQFGVSNLEGALKQYFSLEINPELQKSSILSNLSSLSLVFKNSYEAYGAILLK</sequence>
<comment type="caution">
    <text evidence="2">The sequence shown here is derived from an EMBL/GenBank/DDBJ whole genome shotgun (WGS) entry which is preliminary data.</text>
</comment>
<dbReference type="Proteomes" id="UP000177103">
    <property type="component" value="Unassembled WGS sequence"/>
</dbReference>
<feature type="transmembrane region" description="Helical" evidence="1">
    <location>
        <begin position="12"/>
        <end position="31"/>
    </location>
</feature>
<reference evidence="2 3" key="1">
    <citation type="journal article" date="2016" name="Nat. Commun.">
        <title>Thousands of microbial genomes shed light on interconnected biogeochemical processes in an aquifer system.</title>
        <authorList>
            <person name="Anantharaman K."/>
            <person name="Brown C.T."/>
            <person name="Hug L.A."/>
            <person name="Sharon I."/>
            <person name="Castelle C.J."/>
            <person name="Probst A.J."/>
            <person name="Thomas B.C."/>
            <person name="Singh A."/>
            <person name="Wilkins M.J."/>
            <person name="Karaoz U."/>
            <person name="Brodie E.L."/>
            <person name="Williams K.H."/>
            <person name="Hubbard S.S."/>
            <person name="Banfield J.F."/>
        </authorList>
    </citation>
    <scope>NUCLEOTIDE SEQUENCE [LARGE SCALE GENOMIC DNA]</scope>
</reference>
<gene>
    <name evidence="2" type="ORF">A2Y57_02790</name>
</gene>
<keyword evidence="1" id="KW-0472">Membrane</keyword>
<accession>A0A1G1WBS2</accession>
<evidence type="ECO:0000313" key="3">
    <source>
        <dbReference type="Proteomes" id="UP000177103"/>
    </source>
</evidence>
<dbReference type="EMBL" id="MHCQ01000004">
    <property type="protein sequence ID" value="OGY25054.1"/>
    <property type="molecule type" value="Genomic_DNA"/>
</dbReference>
<dbReference type="AlphaFoldDB" id="A0A1G1WBS2"/>
<organism evidence="2 3">
    <name type="scientific">Candidatus Woykebacteria bacterium RBG_13_40_7b</name>
    <dbReference type="NCBI Taxonomy" id="1802594"/>
    <lineage>
        <taxon>Bacteria</taxon>
        <taxon>Candidatus Woykeibacteriota</taxon>
    </lineage>
</organism>
<keyword evidence="1" id="KW-1133">Transmembrane helix</keyword>
<evidence type="ECO:0008006" key="4">
    <source>
        <dbReference type="Google" id="ProtNLM"/>
    </source>
</evidence>
<name>A0A1G1WBS2_9BACT</name>
<keyword evidence="1" id="KW-0812">Transmembrane</keyword>
<protein>
    <recommendedName>
        <fullName evidence="4">DUF3352 domain-containing protein</fullName>
    </recommendedName>
</protein>
<evidence type="ECO:0000313" key="2">
    <source>
        <dbReference type="EMBL" id="OGY25054.1"/>
    </source>
</evidence>
<evidence type="ECO:0000256" key="1">
    <source>
        <dbReference type="SAM" id="Phobius"/>
    </source>
</evidence>
<proteinExistence type="predicted"/>